<dbReference type="NCBIfam" id="TIGR01378">
    <property type="entry name" value="thi_PPkinase"/>
    <property type="match status" value="1"/>
</dbReference>
<dbReference type="SUPFAM" id="SSF63862">
    <property type="entry name" value="Thiamin pyrophosphokinase, substrate-binding domain"/>
    <property type="match status" value="1"/>
</dbReference>
<keyword evidence="3" id="KW-0418">Kinase</keyword>
<organism evidence="6 7">
    <name type="scientific">Symbiodinium natans</name>
    <dbReference type="NCBI Taxonomy" id="878477"/>
    <lineage>
        <taxon>Eukaryota</taxon>
        <taxon>Sar</taxon>
        <taxon>Alveolata</taxon>
        <taxon>Dinophyceae</taxon>
        <taxon>Suessiales</taxon>
        <taxon>Symbiodiniaceae</taxon>
        <taxon>Symbiodinium</taxon>
    </lineage>
</organism>
<sequence>MAAQAPDVLDWTWMARAWQSAGAQEGAEAALEKFGLILLNTPMSRELLETTWSMTGRHIVADGGAKVLQNMAPEFIPDLIVGDFDSAPKAVLEAYREKGVEVRDLSDDQDSTDLEKCLQAAKEAGCERVCVVGQFAGVDGRLDHTFAAMNAMQKAAHLQDICVALVSDDCICALLRQGCHRVGGFAAAPSSCGLVPLGGPVKVSTQGLHWDVEEAKLEWGGLISTSNCLDSKGDGFVRIETSGPVLWMCSRTRAKVE</sequence>
<dbReference type="GO" id="GO:0004788">
    <property type="term" value="F:thiamine diphosphokinase activity"/>
    <property type="evidence" value="ECO:0007669"/>
    <property type="project" value="InterPro"/>
</dbReference>
<dbReference type="Pfam" id="PF04263">
    <property type="entry name" value="TPK_catalytic"/>
    <property type="match status" value="1"/>
</dbReference>
<dbReference type="InterPro" id="IPR007373">
    <property type="entry name" value="Thiamin_PyroPKinase_B1-bd"/>
</dbReference>
<evidence type="ECO:0000313" key="6">
    <source>
        <dbReference type="EMBL" id="CAE6969684.1"/>
    </source>
</evidence>
<dbReference type="GO" id="GO:0005524">
    <property type="term" value="F:ATP binding"/>
    <property type="evidence" value="ECO:0007669"/>
    <property type="project" value="UniProtKB-KW"/>
</dbReference>
<name>A0A812I245_9DINO</name>
<reference evidence="6" key="1">
    <citation type="submission" date="2021-02" db="EMBL/GenBank/DDBJ databases">
        <authorList>
            <person name="Dougan E. K."/>
            <person name="Rhodes N."/>
            <person name="Thang M."/>
            <person name="Chan C."/>
        </authorList>
    </citation>
    <scope>NUCLEOTIDE SEQUENCE</scope>
</reference>
<dbReference type="Gene3D" id="3.40.50.10240">
    <property type="entry name" value="Thiamin pyrophosphokinase, catalytic domain"/>
    <property type="match status" value="1"/>
</dbReference>
<evidence type="ECO:0000313" key="7">
    <source>
        <dbReference type="Proteomes" id="UP000604046"/>
    </source>
</evidence>
<gene>
    <name evidence="6" type="primary">Tpk1</name>
    <name evidence="6" type="ORF">SNAT2548_LOCUS2424</name>
</gene>
<keyword evidence="7" id="KW-1185">Reference proteome</keyword>
<evidence type="ECO:0000259" key="5">
    <source>
        <dbReference type="SMART" id="SM00983"/>
    </source>
</evidence>
<keyword evidence="1" id="KW-0808">Transferase</keyword>
<dbReference type="EMBL" id="CAJNDS010000140">
    <property type="protein sequence ID" value="CAE6969684.1"/>
    <property type="molecule type" value="Genomic_DNA"/>
</dbReference>
<proteinExistence type="predicted"/>
<dbReference type="GO" id="GO:0016301">
    <property type="term" value="F:kinase activity"/>
    <property type="evidence" value="ECO:0007669"/>
    <property type="project" value="UniProtKB-KW"/>
</dbReference>
<dbReference type="InterPro" id="IPR007371">
    <property type="entry name" value="TPK_catalytic"/>
</dbReference>
<dbReference type="PANTHER" id="PTHR13622">
    <property type="entry name" value="THIAMIN PYROPHOSPHOKINASE"/>
    <property type="match status" value="1"/>
</dbReference>
<dbReference type="InterPro" id="IPR036371">
    <property type="entry name" value="TPK_B1-bd_sf"/>
</dbReference>
<dbReference type="OrthoDB" id="25149at2759"/>
<dbReference type="PANTHER" id="PTHR13622:SF8">
    <property type="entry name" value="THIAMIN PYROPHOSPHOKINASE 1"/>
    <property type="match status" value="1"/>
</dbReference>
<dbReference type="InterPro" id="IPR006282">
    <property type="entry name" value="Thi_PPkinase"/>
</dbReference>
<protein>
    <submittedName>
        <fullName evidence="6">Tpk1 protein</fullName>
    </submittedName>
</protein>
<dbReference type="Pfam" id="PF04265">
    <property type="entry name" value="TPK_B1_binding"/>
    <property type="match status" value="1"/>
</dbReference>
<dbReference type="SMART" id="SM00983">
    <property type="entry name" value="TPK_B1_binding"/>
    <property type="match status" value="1"/>
</dbReference>
<keyword evidence="2" id="KW-0547">Nucleotide-binding</keyword>
<accession>A0A812I245</accession>
<dbReference type="GO" id="GO:0009229">
    <property type="term" value="P:thiamine diphosphate biosynthetic process"/>
    <property type="evidence" value="ECO:0007669"/>
    <property type="project" value="InterPro"/>
</dbReference>
<dbReference type="InterPro" id="IPR036759">
    <property type="entry name" value="TPK_catalytic_sf"/>
</dbReference>
<evidence type="ECO:0000256" key="1">
    <source>
        <dbReference type="ARBA" id="ARBA00022679"/>
    </source>
</evidence>
<dbReference type="Proteomes" id="UP000604046">
    <property type="component" value="Unassembled WGS sequence"/>
</dbReference>
<comment type="caution">
    <text evidence="6">The sequence shown here is derived from an EMBL/GenBank/DDBJ whole genome shotgun (WGS) entry which is preliminary data.</text>
</comment>
<evidence type="ECO:0000256" key="4">
    <source>
        <dbReference type="ARBA" id="ARBA00022840"/>
    </source>
</evidence>
<dbReference type="CDD" id="cd07995">
    <property type="entry name" value="TPK"/>
    <property type="match status" value="1"/>
</dbReference>
<evidence type="ECO:0000256" key="3">
    <source>
        <dbReference type="ARBA" id="ARBA00022777"/>
    </source>
</evidence>
<dbReference type="GO" id="GO:0030975">
    <property type="term" value="F:thiamine binding"/>
    <property type="evidence" value="ECO:0007669"/>
    <property type="project" value="InterPro"/>
</dbReference>
<dbReference type="GO" id="GO:0006772">
    <property type="term" value="P:thiamine metabolic process"/>
    <property type="evidence" value="ECO:0007669"/>
    <property type="project" value="InterPro"/>
</dbReference>
<keyword evidence="4" id="KW-0067">ATP-binding</keyword>
<dbReference type="SUPFAM" id="SSF63999">
    <property type="entry name" value="Thiamin pyrophosphokinase, catalytic domain"/>
    <property type="match status" value="1"/>
</dbReference>
<dbReference type="AlphaFoldDB" id="A0A812I245"/>
<feature type="domain" description="Thiamin pyrophosphokinase thiamin-binding" evidence="5">
    <location>
        <begin position="178"/>
        <end position="245"/>
    </location>
</feature>
<evidence type="ECO:0000256" key="2">
    <source>
        <dbReference type="ARBA" id="ARBA00022741"/>
    </source>
</evidence>